<proteinExistence type="predicted"/>
<gene>
    <name evidence="1" type="ORF">ACFQ1E_07770</name>
</gene>
<organism evidence="1 2">
    <name type="scientific">Sphingomonas canadensis</name>
    <dbReference type="NCBI Taxonomy" id="1219257"/>
    <lineage>
        <taxon>Bacteria</taxon>
        <taxon>Pseudomonadati</taxon>
        <taxon>Pseudomonadota</taxon>
        <taxon>Alphaproteobacteria</taxon>
        <taxon>Sphingomonadales</taxon>
        <taxon>Sphingomonadaceae</taxon>
        <taxon>Sphingomonas</taxon>
    </lineage>
</organism>
<evidence type="ECO:0000313" key="2">
    <source>
        <dbReference type="Proteomes" id="UP001596977"/>
    </source>
</evidence>
<dbReference type="Proteomes" id="UP001596977">
    <property type="component" value="Unassembled WGS sequence"/>
</dbReference>
<comment type="caution">
    <text evidence="1">The sequence shown here is derived from an EMBL/GenBank/DDBJ whole genome shotgun (WGS) entry which is preliminary data.</text>
</comment>
<sequence>MDATAADPNERPLTAAERALAEGVFGGAIDLDPVRIRRRKWWSFQPRRIVMAPRGHIHFHPQGPAYRDCFAAAPLSAQGLLIHELVHVWQHQRGINLVLRRHPFCSYSYAVRPGWTLDRYGIEQQAEIVRHVFVMRQGALVPGAPPLATLESILPFGTG</sequence>
<reference evidence="2" key="1">
    <citation type="journal article" date="2019" name="Int. J. Syst. Evol. Microbiol.">
        <title>The Global Catalogue of Microorganisms (GCM) 10K type strain sequencing project: providing services to taxonomists for standard genome sequencing and annotation.</title>
        <authorList>
            <consortium name="The Broad Institute Genomics Platform"/>
            <consortium name="The Broad Institute Genome Sequencing Center for Infectious Disease"/>
            <person name="Wu L."/>
            <person name="Ma J."/>
        </authorList>
    </citation>
    <scope>NUCLEOTIDE SEQUENCE [LARGE SCALE GENOMIC DNA]</scope>
    <source>
        <strain evidence="2">CCUG 62982</strain>
    </source>
</reference>
<keyword evidence="2" id="KW-1185">Reference proteome</keyword>
<dbReference type="EMBL" id="JBHTJG010000003">
    <property type="protein sequence ID" value="MFD0946228.1"/>
    <property type="molecule type" value="Genomic_DNA"/>
</dbReference>
<accession>A0ABW3H457</accession>
<name>A0ABW3H457_9SPHN</name>
<protein>
    <submittedName>
        <fullName evidence="1">Vgr related protein</fullName>
    </submittedName>
</protein>
<evidence type="ECO:0000313" key="1">
    <source>
        <dbReference type="EMBL" id="MFD0946228.1"/>
    </source>
</evidence>